<dbReference type="GO" id="GO:0004519">
    <property type="term" value="F:endonuclease activity"/>
    <property type="evidence" value="ECO:0007669"/>
    <property type="project" value="InterPro"/>
</dbReference>
<feature type="domain" description="HNH nuclease" evidence="2">
    <location>
        <begin position="9"/>
        <end position="63"/>
    </location>
</feature>
<keyword evidence="3" id="KW-0695">RNA-directed DNA polymerase</keyword>
<organism evidence="3 4">
    <name type="scientific">Microseira wollei NIES-4236</name>
    <dbReference type="NCBI Taxonomy" id="2530354"/>
    <lineage>
        <taxon>Bacteria</taxon>
        <taxon>Bacillati</taxon>
        <taxon>Cyanobacteriota</taxon>
        <taxon>Cyanophyceae</taxon>
        <taxon>Oscillatoriophycideae</taxon>
        <taxon>Aerosakkonematales</taxon>
        <taxon>Aerosakkonemataceae</taxon>
        <taxon>Microseira</taxon>
    </lineage>
</organism>
<dbReference type="CDD" id="cd00085">
    <property type="entry name" value="HNHc"/>
    <property type="match status" value="1"/>
</dbReference>
<feature type="compositionally biased region" description="Polar residues" evidence="1">
    <location>
        <begin position="67"/>
        <end position="84"/>
    </location>
</feature>
<comment type="caution">
    <text evidence="3">The sequence shown here is derived from an EMBL/GenBank/DDBJ whole genome shotgun (WGS) entry which is preliminary data.</text>
</comment>
<evidence type="ECO:0000313" key="3">
    <source>
        <dbReference type="EMBL" id="GET42878.1"/>
    </source>
</evidence>
<name>A0AAV3XJP3_9CYAN</name>
<accession>A0AAV3XJP3</accession>
<sequence length="126" mass="14342">MGKNPQMPKRTASLLKQQKGKCAYCGQYFKDGDVIELDHIIPKSKGGKDKYKNWQLIHRHCHDTKTATDSSSGTKYGGNSTEPKSASKKPKPLTKNQIDDNEVWRKGVKGEPMTPEQRKRFDMLTY</sequence>
<dbReference type="Pfam" id="PF01844">
    <property type="entry name" value="HNH"/>
    <property type="match status" value="1"/>
</dbReference>
<dbReference type="InterPro" id="IPR003615">
    <property type="entry name" value="HNH_nuc"/>
</dbReference>
<feature type="region of interest" description="Disordered" evidence="1">
    <location>
        <begin position="62"/>
        <end position="126"/>
    </location>
</feature>
<evidence type="ECO:0000259" key="2">
    <source>
        <dbReference type="SMART" id="SM00507"/>
    </source>
</evidence>
<dbReference type="EMBL" id="BLAY01000187">
    <property type="protein sequence ID" value="GET42878.1"/>
    <property type="molecule type" value="Genomic_DNA"/>
</dbReference>
<feature type="compositionally biased region" description="Basic and acidic residues" evidence="1">
    <location>
        <begin position="116"/>
        <end position="126"/>
    </location>
</feature>
<protein>
    <submittedName>
        <fullName evidence="3">Reverse transcriptase</fullName>
    </submittedName>
</protein>
<dbReference type="Gene3D" id="1.10.30.50">
    <property type="match status" value="1"/>
</dbReference>
<keyword evidence="4" id="KW-1185">Reference proteome</keyword>
<reference evidence="3" key="1">
    <citation type="submission" date="2019-10" db="EMBL/GenBank/DDBJ databases">
        <title>Draft genome sequece of Microseira wollei NIES-4236.</title>
        <authorList>
            <person name="Yamaguchi H."/>
            <person name="Suzuki S."/>
            <person name="Kawachi M."/>
        </authorList>
    </citation>
    <scope>NUCLEOTIDE SEQUENCE</scope>
    <source>
        <strain evidence="3">NIES-4236</strain>
    </source>
</reference>
<evidence type="ECO:0000256" key="1">
    <source>
        <dbReference type="SAM" id="MobiDB-lite"/>
    </source>
</evidence>
<proteinExistence type="predicted"/>
<dbReference type="GO" id="GO:0008270">
    <property type="term" value="F:zinc ion binding"/>
    <property type="evidence" value="ECO:0007669"/>
    <property type="project" value="InterPro"/>
</dbReference>
<dbReference type="GO" id="GO:0003676">
    <property type="term" value="F:nucleic acid binding"/>
    <property type="evidence" value="ECO:0007669"/>
    <property type="project" value="InterPro"/>
</dbReference>
<dbReference type="SMART" id="SM00507">
    <property type="entry name" value="HNHc"/>
    <property type="match status" value="1"/>
</dbReference>
<evidence type="ECO:0000313" key="4">
    <source>
        <dbReference type="Proteomes" id="UP001050975"/>
    </source>
</evidence>
<dbReference type="AlphaFoldDB" id="A0AAV3XJP3"/>
<dbReference type="InterPro" id="IPR002711">
    <property type="entry name" value="HNH"/>
</dbReference>
<keyword evidence="3" id="KW-0548">Nucleotidyltransferase</keyword>
<dbReference type="GO" id="GO:0003964">
    <property type="term" value="F:RNA-directed DNA polymerase activity"/>
    <property type="evidence" value="ECO:0007669"/>
    <property type="project" value="UniProtKB-KW"/>
</dbReference>
<dbReference type="Proteomes" id="UP001050975">
    <property type="component" value="Unassembled WGS sequence"/>
</dbReference>
<keyword evidence="3" id="KW-0808">Transferase</keyword>
<gene>
    <name evidence="3" type="ORF">MiSe_76960</name>
</gene>